<sequence>MKQQNAIEEVRDQLKSLWLHRKGNDAHAAVQDCINALYSKDELKPLIIHKSKKGEVWTFTIYLPPGTGFTDFQKKTNLFSDATGGSVHIEKHGKAITMEVITEELKKKYPYSLFDHTKYSKMELPIPIGISAKGLIVRDLVEYPHLLTAGETNYGKSNQLHVIANSILLYRPDTNLIIIDPKSTEFDYLNEMALVVDEMSQVKGLFESLNKEMDKRKKILKSASCAKIKKYHEKGHQMPYIVLIIDEWADLPEDAQDSLWRLLRMGRFVGVHVIAATQRPSSKVFEKFGDLKAMFLGRICFVVADIINSRMILDSDEAAHLPAIKGRAIYKCGLDKLEVQTLLLEPDEAIKLYNNRPMIARSELIKIEQPRKMLSPR</sequence>
<comment type="caution">
    <text evidence="5">The sequence shown here is derived from an EMBL/GenBank/DDBJ whole genome shotgun (WGS) entry which is preliminary data.</text>
</comment>
<dbReference type="PATRIC" id="fig|1619138.3.peg.926"/>
<keyword evidence="1 3" id="KW-0547">Nucleotide-binding</keyword>
<keyword evidence="2 3" id="KW-0067">ATP-binding</keyword>
<accession>A0A0G0YI98</accession>
<name>A0A0G0YI98_UNCKA</name>
<evidence type="ECO:0000259" key="4">
    <source>
        <dbReference type="PROSITE" id="PS50901"/>
    </source>
</evidence>
<evidence type="ECO:0000256" key="2">
    <source>
        <dbReference type="ARBA" id="ARBA00022840"/>
    </source>
</evidence>
<dbReference type="InterPro" id="IPR050206">
    <property type="entry name" value="FtsK/SpoIIIE/SftA"/>
</dbReference>
<dbReference type="Proteomes" id="UP000033847">
    <property type="component" value="Unassembled WGS sequence"/>
</dbReference>
<dbReference type="EMBL" id="LCCU01000027">
    <property type="protein sequence ID" value="KKS36324.1"/>
    <property type="molecule type" value="Genomic_DNA"/>
</dbReference>
<organism evidence="5 6">
    <name type="scientific">candidate division WWE3 bacterium GW2011_GWF1_42_14</name>
    <dbReference type="NCBI Taxonomy" id="1619138"/>
    <lineage>
        <taxon>Bacteria</taxon>
        <taxon>Katanobacteria</taxon>
    </lineage>
</organism>
<dbReference type="GO" id="GO:0003677">
    <property type="term" value="F:DNA binding"/>
    <property type="evidence" value="ECO:0007669"/>
    <property type="project" value="InterPro"/>
</dbReference>
<dbReference type="Pfam" id="PF01580">
    <property type="entry name" value="FtsK_SpoIIIE"/>
    <property type="match status" value="1"/>
</dbReference>
<evidence type="ECO:0000313" key="5">
    <source>
        <dbReference type="EMBL" id="KKS36324.1"/>
    </source>
</evidence>
<feature type="domain" description="FtsK" evidence="4">
    <location>
        <begin position="132"/>
        <end position="310"/>
    </location>
</feature>
<evidence type="ECO:0000313" key="6">
    <source>
        <dbReference type="Proteomes" id="UP000033847"/>
    </source>
</evidence>
<dbReference type="PROSITE" id="PS50901">
    <property type="entry name" value="FTSK"/>
    <property type="match status" value="1"/>
</dbReference>
<protein>
    <submittedName>
        <fullName evidence="5">FtsK/SpoIIIE family protein</fullName>
    </submittedName>
</protein>
<dbReference type="SUPFAM" id="SSF52540">
    <property type="entry name" value="P-loop containing nucleoside triphosphate hydrolases"/>
    <property type="match status" value="1"/>
</dbReference>
<proteinExistence type="predicted"/>
<dbReference type="AlphaFoldDB" id="A0A0G0YI98"/>
<dbReference type="PANTHER" id="PTHR22683">
    <property type="entry name" value="SPORULATION PROTEIN RELATED"/>
    <property type="match status" value="1"/>
</dbReference>
<dbReference type="InterPro" id="IPR002543">
    <property type="entry name" value="FtsK_dom"/>
</dbReference>
<evidence type="ECO:0000256" key="1">
    <source>
        <dbReference type="ARBA" id="ARBA00022741"/>
    </source>
</evidence>
<reference evidence="5 6" key="1">
    <citation type="journal article" date="2015" name="Nature">
        <title>rRNA introns, odd ribosomes, and small enigmatic genomes across a large radiation of phyla.</title>
        <authorList>
            <person name="Brown C.T."/>
            <person name="Hug L.A."/>
            <person name="Thomas B.C."/>
            <person name="Sharon I."/>
            <person name="Castelle C.J."/>
            <person name="Singh A."/>
            <person name="Wilkins M.J."/>
            <person name="Williams K.H."/>
            <person name="Banfield J.F."/>
        </authorList>
    </citation>
    <scope>NUCLEOTIDE SEQUENCE [LARGE SCALE GENOMIC DNA]</scope>
</reference>
<evidence type="ECO:0000256" key="3">
    <source>
        <dbReference type="PROSITE-ProRule" id="PRU00289"/>
    </source>
</evidence>
<dbReference type="InterPro" id="IPR027417">
    <property type="entry name" value="P-loop_NTPase"/>
</dbReference>
<dbReference type="PANTHER" id="PTHR22683:SF1">
    <property type="entry name" value="TYPE VII SECRETION SYSTEM PROTEIN ESSC"/>
    <property type="match status" value="1"/>
</dbReference>
<dbReference type="Gene3D" id="3.40.50.300">
    <property type="entry name" value="P-loop containing nucleotide triphosphate hydrolases"/>
    <property type="match status" value="1"/>
</dbReference>
<feature type="binding site" evidence="3">
    <location>
        <begin position="150"/>
        <end position="157"/>
    </location>
    <ligand>
        <name>ATP</name>
        <dbReference type="ChEBI" id="CHEBI:30616"/>
    </ligand>
</feature>
<gene>
    <name evidence="5" type="ORF">UV00_C0027G0010</name>
</gene>
<dbReference type="GO" id="GO:0005524">
    <property type="term" value="F:ATP binding"/>
    <property type="evidence" value="ECO:0007669"/>
    <property type="project" value="UniProtKB-UniRule"/>
</dbReference>